<accession>A0ABS3WLH8</accession>
<sequence length="123" mass="13416">MVENDKAGLPLADGLPHSAQHGSGRLVGEGVQDRSQQVDVTVLGHGRGRGHGARVRGSEWVDSRRLQTRVRLGTLRGGERAEELRVRADELLATTRARVGPRLRGLMEDRLATVAPEARYHLG</sequence>
<dbReference type="EMBL" id="JAFFZN010000001">
    <property type="protein sequence ID" value="MBO8183972.1"/>
    <property type="molecule type" value="Genomic_DNA"/>
</dbReference>
<evidence type="ECO:0000313" key="3">
    <source>
        <dbReference type="Proteomes" id="UP001518976"/>
    </source>
</evidence>
<gene>
    <name evidence="2" type="ORF">JW592_00495</name>
</gene>
<proteinExistence type="predicted"/>
<dbReference type="RefSeq" id="WP_209262793.1">
    <property type="nucleotide sequence ID" value="NZ_JAFFZN010000001.1"/>
</dbReference>
<comment type="caution">
    <text evidence="2">The sequence shown here is derived from an EMBL/GenBank/DDBJ whole genome shotgun (WGS) entry which is preliminary data.</text>
</comment>
<feature type="region of interest" description="Disordered" evidence="1">
    <location>
        <begin position="1"/>
        <end position="35"/>
    </location>
</feature>
<evidence type="ECO:0000256" key="1">
    <source>
        <dbReference type="SAM" id="MobiDB-lite"/>
    </source>
</evidence>
<name>A0ABS3WLH8_9ACTN</name>
<evidence type="ECO:0000313" key="2">
    <source>
        <dbReference type="EMBL" id="MBO8183972.1"/>
    </source>
</evidence>
<protein>
    <submittedName>
        <fullName evidence="2">Uncharacterized protein</fullName>
    </submittedName>
</protein>
<organism evidence="2 3">
    <name type="scientific">Streptomyces spirodelae</name>
    <dbReference type="NCBI Taxonomy" id="2812904"/>
    <lineage>
        <taxon>Bacteria</taxon>
        <taxon>Bacillati</taxon>
        <taxon>Actinomycetota</taxon>
        <taxon>Actinomycetes</taxon>
        <taxon>Kitasatosporales</taxon>
        <taxon>Streptomycetaceae</taxon>
        <taxon>Streptomyces</taxon>
    </lineage>
</organism>
<dbReference type="Proteomes" id="UP001518976">
    <property type="component" value="Unassembled WGS sequence"/>
</dbReference>
<keyword evidence="3" id="KW-1185">Reference proteome</keyword>
<reference evidence="2 3" key="1">
    <citation type="submission" date="2021-02" db="EMBL/GenBank/DDBJ databases">
        <title>Streptomyces spirodelae sp. nov., isolated from duckweed.</title>
        <authorList>
            <person name="Saimee Y."/>
            <person name="Duangmal K."/>
        </authorList>
    </citation>
    <scope>NUCLEOTIDE SEQUENCE [LARGE SCALE GENOMIC DNA]</scope>
    <source>
        <strain evidence="2 3">DW4-2</strain>
    </source>
</reference>